<feature type="region of interest" description="Disordered" evidence="1">
    <location>
        <begin position="1"/>
        <end position="22"/>
    </location>
</feature>
<feature type="transmembrane region" description="Helical" evidence="2">
    <location>
        <begin position="62"/>
        <end position="81"/>
    </location>
</feature>
<organism evidence="3 4">
    <name type="scientific">Micromonospora carbonacea</name>
    <dbReference type="NCBI Taxonomy" id="47853"/>
    <lineage>
        <taxon>Bacteria</taxon>
        <taxon>Bacillati</taxon>
        <taxon>Actinomycetota</taxon>
        <taxon>Actinomycetes</taxon>
        <taxon>Micromonosporales</taxon>
        <taxon>Micromonosporaceae</taxon>
        <taxon>Micromonospora</taxon>
    </lineage>
</organism>
<dbReference type="EMBL" id="FMCT01000001">
    <property type="protein sequence ID" value="SCE73200.1"/>
    <property type="molecule type" value="Genomic_DNA"/>
</dbReference>
<dbReference type="Proteomes" id="UP000183585">
    <property type="component" value="Unassembled WGS sequence"/>
</dbReference>
<dbReference type="STRING" id="47853.TK50_19760"/>
<keyword evidence="2" id="KW-0812">Transmembrane</keyword>
<keyword evidence="2" id="KW-1133">Transmembrane helix</keyword>
<feature type="compositionally biased region" description="Low complexity" evidence="1">
    <location>
        <begin position="1"/>
        <end position="12"/>
    </location>
</feature>
<proteinExistence type="predicted"/>
<feature type="transmembrane region" description="Helical" evidence="2">
    <location>
        <begin position="93"/>
        <end position="113"/>
    </location>
</feature>
<dbReference type="AlphaFoldDB" id="A0A1C4UNI6"/>
<sequence length="156" mass="15985">MTLPAAPMSVVPPQAPAPSPPGRPGWPWRLLDLALRVAGGVVAVVGAVATGLLELILSTVRVSGTLVGVSVPVAVLANVALSWFAHAAVGRRWAVVLPATPWFVLMGAAAIRTSEGDLLLAGDNWVGLAMIVAGAMTFAVMGFRQVLAPPPARRDG</sequence>
<feature type="transmembrane region" description="Helical" evidence="2">
    <location>
        <begin position="125"/>
        <end position="147"/>
    </location>
</feature>
<accession>A0A1C4UNI6</accession>
<protein>
    <submittedName>
        <fullName evidence="3">Uncharacterized protein</fullName>
    </submittedName>
</protein>
<feature type="transmembrane region" description="Helical" evidence="2">
    <location>
        <begin position="33"/>
        <end position="56"/>
    </location>
</feature>
<reference evidence="4" key="1">
    <citation type="submission" date="2016-06" db="EMBL/GenBank/DDBJ databases">
        <authorList>
            <person name="Varghese N."/>
            <person name="Submissions Spin"/>
        </authorList>
    </citation>
    <scope>NUCLEOTIDE SEQUENCE [LARGE SCALE GENOMIC DNA]</scope>
    <source>
        <strain evidence="4">DSM 43168</strain>
    </source>
</reference>
<keyword evidence="2" id="KW-0472">Membrane</keyword>
<keyword evidence="4" id="KW-1185">Reference proteome</keyword>
<gene>
    <name evidence="3" type="ORF">GA0070563_101642</name>
</gene>
<evidence type="ECO:0000256" key="2">
    <source>
        <dbReference type="SAM" id="Phobius"/>
    </source>
</evidence>
<name>A0A1C4UNI6_9ACTN</name>
<feature type="compositionally biased region" description="Pro residues" evidence="1">
    <location>
        <begin position="13"/>
        <end position="22"/>
    </location>
</feature>
<evidence type="ECO:0000313" key="4">
    <source>
        <dbReference type="Proteomes" id="UP000183585"/>
    </source>
</evidence>
<evidence type="ECO:0000256" key="1">
    <source>
        <dbReference type="SAM" id="MobiDB-lite"/>
    </source>
</evidence>
<evidence type="ECO:0000313" key="3">
    <source>
        <dbReference type="EMBL" id="SCE73200.1"/>
    </source>
</evidence>